<reference evidence="2 3" key="1">
    <citation type="submission" date="2019-08" db="EMBL/GenBank/DDBJ databases">
        <title>The genome of the soybean aphid Biotype 1, its phylome, world population structure and adaptation to the North American continent.</title>
        <authorList>
            <person name="Giordano R."/>
            <person name="Donthu R.K."/>
            <person name="Hernandez A.G."/>
            <person name="Wright C.L."/>
            <person name="Zimin A.V."/>
        </authorList>
    </citation>
    <scope>NUCLEOTIDE SEQUENCE [LARGE SCALE GENOMIC DNA]</scope>
    <source>
        <tissue evidence="2">Whole aphids</tissue>
    </source>
</reference>
<dbReference type="AlphaFoldDB" id="A0A6G0T0L3"/>
<comment type="caution">
    <text evidence="2">The sequence shown here is derived from an EMBL/GenBank/DDBJ whole genome shotgun (WGS) entry which is preliminary data.</text>
</comment>
<organism evidence="2 3">
    <name type="scientific">Aphis glycines</name>
    <name type="common">Soybean aphid</name>
    <dbReference type="NCBI Taxonomy" id="307491"/>
    <lineage>
        <taxon>Eukaryota</taxon>
        <taxon>Metazoa</taxon>
        <taxon>Ecdysozoa</taxon>
        <taxon>Arthropoda</taxon>
        <taxon>Hexapoda</taxon>
        <taxon>Insecta</taxon>
        <taxon>Pterygota</taxon>
        <taxon>Neoptera</taxon>
        <taxon>Paraneoptera</taxon>
        <taxon>Hemiptera</taxon>
        <taxon>Sternorrhyncha</taxon>
        <taxon>Aphidomorpha</taxon>
        <taxon>Aphidoidea</taxon>
        <taxon>Aphididae</taxon>
        <taxon>Aphidini</taxon>
        <taxon>Aphis</taxon>
        <taxon>Aphis</taxon>
    </lineage>
</organism>
<dbReference type="Pfam" id="PF04937">
    <property type="entry name" value="DUF659"/>
    <property type="match status" value="1"/>
</dbReference>
<sequence>MPKEKQSVSSRLKNIVREFGENTFATDATNIPLNKVSNQSFRTFLETYTGNNVPTETNLRLGYIDDIFDETMSKIKLELSGKKVWVSIDETTDVEGRFVANVIVGILEADYPGKQYLVHSEQLEKTNYATICRVFDKSIGIIGIQHEDVLLFTSDAAPYMIKAGNTLKAFYSKMIHITCTAHGLHRVAEEVRGKFSNVDKLISSVKKIFRKAPNRVQLFKDEAPHLNLPPEPIITRWSTWIIASNYYCENIEIIRKILEKLDADDAVSIKEAKKYISKAGIERDLAYIKSNFTILTVSITKLQKQGLPLAEAINVFENVEKVFETLQGPIGKAVFNKLNNVTHKNVGLKILKNISNILSGVTMNTELEPGLPEDFSTDDLVYFKFAPITSVDIERSFSMYKTLLSNNRKSFHFENLYKHLIIQCNFQVAYTKYTGITQLGDREYSITTHSSLDRAIGRNVLIKRLKTYLRNTMGELSQWFGHYGCSSWNYKYNLQ</sequence>
<dbReference type="OrthoDB" id="6600158at2759"/>
<dbReference type="SUPFAM" id="SSF53098">
    <property type="entry name" value="Ribonuclease H-like"/>
    <property type="match status" value="1"/>
</dbReference>
<feature type="domain" description="DUF659" evidence="1">
    <location>
        <begin position="69"/>
        <end position="208"/>
    </location>
</feature>
<dbReference type="InterPro" id="IPR007021">
    <property type="entry name" value="DUF659"/>
</dbReference>
<gene>
    <name evidence="2" type="ORF">AGLY_015804</name>
</gene>
<dbReference type="EMBL" id="VYZN01000076">
    <property type="protein sequence ID" value="KAE9523744.1"/>
    <property type="molecule type" value="Genomic_DNA"/>
</dbReference>
<accession>A0A6G0T0L3</accession>
<proteinExistence type="predicted"/>
<name>A0A6G0T0L3_APHGL</name>
<evidence type="ECO:0000313" key="2">
    <source>
        <dbReference type="EMBL" id="KAE9523744.1"/>
    </source>
</evidence>
<protein>
    <recommendedName>
        <fullName evidence="1">DUF659 domain-containing protein</fullName>
    </recommendedName>
</protein>
<keyword evidence="3" id="KW-1185">Reference proteome</keyword>
<dbReference type="Proteomes" id="UP000475862">
    <property type="component" value="Unassembled WGS sequence"/>
</dbReference>
<evidence type="ECO:0000259" key="1">
    <source>
        <dbReference type="Pfam" id="PF04937"/>
    </source>
</evidence>
<dbReference type="InterPro" id="IPR012337">
    <property type="entry name" value="RNaseH-like_sf"/>
</dbReference>
<evidence type="ECO:0000313" key="3">
    <source>
        <dbReference type="Proteomes" id="UP000475862"/>
    </source>
</evidence>